<dbReference type="AlphaFoldDB" id="A0A392S2C7"/>
<reference evidence="2 3" key="1">
    <citation type="journal article" date="2018" name="Front. Plant Sci.">
        <title>Red Clover (Trifolium pratense) and Zigzag Clover (T. medium) - A Picture of Genomic Similarities and Differences.</title>
        <authorList>
            <person name="Dluhosova J."/>
            <person name="Istvanek J."/>
            <person name="Nedelnik J."/>
            <person name="Repkova J."/>
        </authorList>
    </citation>
    <scope>NUCLEOTIDE SEQUENCE [LARGE SCALE GENOMIC DNA]</scope>
    <source>
        <strain evidence="3">cv. 10/8</strain>
        <tissue evidence="2">Leaf</tissue>
    </source>
</reference>
<dbReference type="Proteomes" id="UP000265520">
    <property type="component" value="Unassembled WGS sequence"/>
</dbReference>
<proteinExistence type="predicted"/>
<organism evidence="2 3">
    <name type="scientific">Trifolium medium</name>
    <dbReference type="NCBI Taxonomy" id="97028"/>
    <lineage>
        <taxon>Eukaryota</taxon>
        <taxon>Viridiplantae</taxon>
        <taxon>Streptophyta</taxon>
        <taxon>Embryophyta</taxon>
        <taxon>Tracheophyta</taxon>
        <taxon>Spermatophyta</taxon>
        <taxon>Magnoliopsida</taxon>
        <taxon>eudicotyledons</taxon>
        <taxon>Gunneridae</taxon>
        <taxon>Pentapetalae</taxon>
        <taxon>rosids</taxon>
        <taxon>fabids</taxon>
        <taxon>Fabales</taxon>
        <taxon>Fabaceae</taxon>
        <taxon>Papilionoideae</taxon>
        <taxon>50 kb inversion clade</taxon>
        <taxon>NPAAA clade</taxon>
        <taxon>Hologalegina</taxon>
        <taxon>IRL clade</taxon>
        <taxon>Trifolieae</taxon>
        <taxon>Trifolium</taxon>
    </lineage>
</organism>
<accession>A0A392S2C7</accession>
<sequence length="64" mass="6900">ASTSVKTSGKTAEQTPDDIDEASEYESAFEATKSQSGLLTNDNDKEEVSTEKVVDSQPEESEKT</sequence>
<comment type="caution">
    <text evidence="2">The sequence shown here is derived from an EMBL/GenBank/DDBJ whole genome shotgun (WGS) entry which is preliminary data.</text>
</comment>
<keyword evidence="3" id="KW-1185">Reference proteome</keyword>
<feature type="non-terminal residue" evidence="2">
    <location>
        <position position="1"/>
    </location>
</feature>
<feature type="compositionally biased region" description="Polar residues" evidence="1">
    <location>
        <begin position="1"/>
        <end position="14"/>
    </location>
</feature>
<name>A0A392S2C7_9FABA</name>
<evidence type="ECO:0000313" key="2">
    <source>
        <dbReference type="EMBL" id="MCI42035.1"/>
    </source>
</evidence>
<evidence type="ECO:0000256" key="1">
    <source>
        <dbReference type="SAM" id="MobiDB-lite"/>
    </source>
</evidence>
<dbReference type="EMBL" id="LXQA010299493">
    <property type="protein sequence ID" value="MCI42035.1"/>
    <property type="molecule type" value="Genomic_DNA"/>
</dbReference>
<evidence type="ECO:0000313" key="3">
    <source>
        <dbReference type="Proteomes" id="UP000265520"/>
    </source>
</evidence>
<feature type="region of interest" description="Disordered" evidence="1">
    <location>
        <begin position="1"/>
        <end position="64"/>
    </location>
</feature>
<feature type="compositionally biased region" description="Basic and acidic residues" evidence="1">
    <location>
        <begin position="42"/>
        <end position="64"/>
    </location>
</feature>
<feature type="compositionally biased region" description="Acidic residues" evidence="1">
    <location>
        <begin position="15"/>
        <end position="24"/>
    </location>
</feature>
<feature type="compositionally biased region" description="Polar residues" evidence="1">
    <location>
        <begin position="32"/>
        <end position="41"/>
    </location>
</feature>
<protein>
    <submittedName>
        <fullName evidence="2">Uncharacterized protein</fullName>
    </submittedName>
</protein>